<keyword evidence="1" id="KW-0812">Transmembrane</keyword>
<keyword evidence="1" id="KW-0472">Membrane</keyword>
<dbReference type="Proteomes" id="UP001017257">
    <property type="component" value="Chromosome"/>
</dbReference>
<protein>
    <submittedName>
        <fullName evidence="2">Uncharacterized protein</fullName>
    </submittedName>
</protein>
<feature type="transmembrane region" description="Helical" evidence="1">
    <location>
        <begin position="20"/>
        <end position="39"/>
    </location>
</feature>
<sequence>MGKRLSDHPGSVDDFVREYRLAPASAAFVVGVALGRLMARA</sequence>
<reference evidence="2" key="1">
    <citation type="submission" date="2022-08" db="EMBL/GenBank/DDBJ databases">
        <title>Microvirga terrae sp. nov., isolated from soil.</title>
        <authorList>
            <person name="Kim K.H."/>
            <person name="Seo Y.L."/>
            <person name="Kim J.M."/>
            <person name="Lee J.K."/>
            <person name="Han D.M."/>
            <person name="Jeon C.O."/>
        </authorList>
    </citation>
    <scope>NUCLEOTIDE SEQUENCE</scope>
    <source>
        <strain evidence="2">R24</strain>
    </source>
</reference>
<keyword evidence="3" id="KW-1185">Reference proteome</keyword>
<name>A0ABY5RUH9_9HYPH</name>
<evidence type="ECO:0000313" key="3">
    <source>
        <dbReference type="Proteomes" id="UP001017257"/>
    </source>
</evidence>
<dbReference type="EMBL" id="CP102845">
    <property type="protein sequence ID" value="UVF20906.1"/>
    <property type="molecule type" value="Genomic_DNA"/>
</dbReference>
<evidence type="ECO:0000256" key="1">
    <source>
        <dbReference type="SAM" id="Phobius"/>
    </source>
</evidence>
<proteinExistence type="predicted"/>
<accession>A0ABY5RUH9</accession>
<gene>
    <name evidence="2" type="ORF">HPT29_007205</name>
</gene>
<evidence type="ECO:0000313" key="2">
    <source>
        <dbReference type="EMBL" id="UVF20906.1"/>
    </source>
</evidence>
<organism evidence="2 3">
    <name type="scientific">Microvirga terrae</name>
    <dbReference type="NCBI Taxonomy" id="2740529"/>
    <lineage>
        <taxon>Bacteria</taxon>
        <taxon>Pseudomonadati</taxon>
        <taxon>Pseudomonadota</taxon>
        <taxon>Alphaproteobacteria</taxon>
        <taxon>Hyphomicrobiales</taxon>
        <taxon>Methylobacteriaceae</taxon>
        <taxon>Microvirga</taxon>
    </lineage>
</organism>
<keyword evidence="1" id="KW-1133">Transmembrane helix</keyword>
<dbReference type="RefSeq" id="WP_259060508.1">
    <property type="nucleotide sequence ID" value="NZ_CP102845.1"/>
</dbReference>